<dbReference type="PANTHER" id="PTHR46146:SF9">
    <property type="entry name" value="OS06G0151700 PROTEIN"/>
    <property type="match status" value="1"/>
</dbReference>
<dbReference type="InterPro" id="IPR000719">
    <property type="entry name" value="Prot_kinase_dom"/>
</dbReference>
<organism evidence="2 3">
    <name type="scientific">Aegilops tauschii subsp. strangulata</name>
    <name type="common">Goatgrass</name>
    <dbReference type="NCBI Taxonomy" id="200361"/>
    <lineage>
        <taxon>Eukaryota</taxon>
        <taxon>Viridiplantae</taxon>
        <taxon>Streptophyta</taxon>
        <taxon>Embryophyta</taxon>
        <taxon>Tracheophyta</taxon>
        <taxon>Spermatophyta</taxon>
        <taxon>Magnoliopsida</taxon>
        <taxon>Liliopsida</taxon>
        <taxon>Poales</taxon>
        <taxon>Poaceae</taxon>
        <taxon>BOP clade</taxon>
        <taxon>Pooideae</taxon>
        <taxon>Triticodae</taxon>
        <taxon>Triticeae</taxon>
        <taxon>Triticinae</taxon>
        <taxon>Aegilops</taxon>
    </lineage>
</organism>
<reference evidence="2" key="4">
    <citation type="submission" date="2019-03" db="UniProtKB">
        <authorList>
            <consortium name="EnsemblPlants"/>
        </authorList>
    </citation>
    <scope>IDENTIFICATION</scope>
</reference>
<dbReference type="InterPro" id="IPR045766">
    <property type="entry name" value="MCAfunc"/>
</dbReference>
<dbReference type="SUPFAM" id="SSF56112">
    <property type="entry name" value="Protein kinase-like (PK-like)"/>
    <property type="match status" value="1"/>
</dbReference>
<dbReference type="PROSITE" id="PS50011">
    <property type="entry name" value="PROTEIN_KINASE_DOM"/>
    <property type="match status" value="1"/>
</dbReference>
<dbReference type="GO" id="GO:0004672">
    <property type="term" value="F:protein kinase activity"/>
    <property type="evidence" value="ECO:0007669"/>
    <property type="project" value="InterPro"/>
</dbReference>
<dbReference type="Pfam" id="PF19584">
    <property type="entry name" value="MCAfunc"/>
    <property type="match status" value="1"/>
</dbReference>
<proteinExistence type="predicted"/>
<evidence type="ECO:0000313" key="2">
    <source>
        <dbReference type="EnsemblPlants" id="AET2Gv20045400.9"/>
    </source>
</evidence>
<dbReference type="CDD" id="cd21037">
    <property type="entry name" value="MLKL_NTD"/>
    <property type="match status" value="1"/>
</dbReference>
<dbReference type="SMART" id="SM00220">
    <property type="entry name" value="S_TKc"/>
    <property type="match status" value="1"/>
</dbReference>
<dbReference type="InterPro" id="IPR011009">
    <property type="entry name" value="Kinase-like_dom_sf"/>
</dbReference>
<dbReference type="InterPro" id="IPR008271">
    <property type="entry name" value="Ser/Thr_kinase_AS"/>
</dbReference>
<dbReference type="PROSITE" id="PS00108">
    <property type="entry name" value="PROTEIN_KINASE_ST"/>
    <property type="match status" value="1"/>
</dbReference>
<dbReference type="Pfam" id="PF00069">
    <property type="entry name" value="Pkinase"/>
    <property type="match status" value="1"/>
</dbReference>
<dbReference type="GO" id="GO:0005524">
    <property type="term" value="F:ATP binding"/>
    <property type="evidence" value="ECO:0007669"/>
    <property type="project" value="InterPro"/>
</dbReference>
<feature type="domain" description="Protein kinase" evidence="1">
    <location>
        <begin position="136"/>
        <end position="441"/>
    </location>
</feature>
<dbReference type="PANTHER" id="PTHR46146">
    <property type="entry name" value="SERINE/THREONINE-PROTEIN KINASE-LIKE PROTEIN CCR4"/>
    <property type="match status" value="1"/>
</dbReference>
<reference evidence="3" key="2">
    <citation type="journal article" date="2017" name="Nat. Plants">
        <title>The Aegilops tauschii genome reveals multiple impacts of transposons.</title>
        <authorList>
            <person name="Zhao G."/>
            <person name="Zou C."/>
            <person name="Li K."/>
            <person name="Wang K."/>
            <person name="Li T."/>
            <person name="Gao L."/>
            <person name="Zhang X."/>
            <person name="Wang H."/>
            <person name="Yang Z."/>
            <person name="Liu X."/>
            <person name="Jiang W."/>
            <person name="Mao L."/>
            <person name="Kong X."/>
            <person name="Jiao Y."/>
            <person name="Jia J."/>
        </authorList>
    </citation>
    <scope>NUCLEOTIDE SEQUENCE [LARGE SCALE GENOMIC DNA]</scope>
    <source>
        <strain evidence="3">cv. AL8/78</strain>
    </source>
</reference>
<dbReference type="Gene3D" id="1.20.930.20">
    <property type="entry name" value="Adaptor protein Cbl, N-terminal domain"/>
    <property type="match status" value="1"/>
</dbReference>
<dbReference type="Gene3D" id="1.10.510.10">
    <property type="entry name" value="Transferase(Phosphotransferase) domain 1"/>
    <property type="match status" value="1"/>
</dbReference>
<keyword evidence="3" id="KW-1185">Reference proteome</keyword>
<reference evidence="3" key="1">
    <citation type="journal article" date="2014" name="Science">
        <title>Ancient hybridizations among the ancestral genomes of bread wheat.</title>
        <authorList>
            <consortium name="International Wheat Genome Sequencing Consortium,"/>
            <person name="Marcussen T."/>
            <person name="Sandve S.R."/>
            <person name="Heier L."/>
            <person name="Spannagl M."/>
            <person name="Pfeifer M."/>
            <person name="Jakobsen K.S."/>
            <person name="Wulff B.B."/>
            <person name="Steuernagel B."/>
            <person name="Mayer K.F."/>
            <person name="Olsen O.A."/>
        </authorList>
    </citation>
    <scope>NUCLEOTIDE SEQUENCE [LARGE SCALE GENOMIC DNA]</scope>
    <source>
        <strain evidence="3">cv. AL8/78</strain>
    </source>
</reference>
<dbReference type="EnsemblPlants" id="AET2Gv20045400.9">
    <property type="protein sequence ID" value="AET2Gv20045400.9"/>
    <property type="gene ID" value="AET2Gv20045400"/>
</dbReference>
<dbReference type="InterPro" id="IPR036537">
    <property type="entry name" value="Adaptor_Cbl_N_dom_sf"/>
</dbReference>
<name>A0A453A9V1_AEGTS</name>
<evidence type="ECO:0000313" key="3">
    <source>
        <dbReference type="Proteomes" id="UP000015105"/>
    </source>
</evidence>
<dbReference type="Proteomes" id="UP000015105">
    <property type="component" value="Chromosome 2D"/>
</dbReference>
<reference evidence="2" key="5">
    <citation type="journal article" date="2021" name="G3 (Bethesda)">
        <title>Aegilops tauschii genome assembly Aet v5.0 features greater sequence contiguity and improved annotation.</title>
        <authorList>
            <person name="Wang L."/>
            <person name="Zhu T."/>
            <person name="Rodriguez J.C."/>
            <person name="Deal K.R."/>
            <person name="Dubcovsky J."/>
            <person name="McGuire P.E."/>
            <person name="Lux T."/>
            <person name="Spannagl M."/>
            <person name="Mayer K.F.X."/>
            <person name="Baldrich P."/>
            <person name="Meyers B.C."/>
            <person name="Huo N."/>
            <person name="Gu Y.Q."/>
            <person name="Zhou H."/>
            <person name="Devos K.M."/>
            <person name="Bennetzen J.L."/>
            <person name="Unver T."/>
            <person name="Budak H."/>
            <person name="Gulick P.J."/>
            <person name="Galiba G."/>
            <person name="Kalapos B."/>
            <person name="Nelson D.R."/>
            <person name="Li P."/>
            <person name="You F.M."/>
            <person name="Luo M.C."/>
            <person name="Dvorak J."/>
        </authorList>
    </citation>
    <scope>NUCLEOTIDE SEQUENCE [LARGE SCALE GENOMIC DNA]</scope>
    <source>
        <strain evidence="2">cv. AL8/78</strain>
    </source>
</reference>
<protein>
    <recommendedName>
        <fullName evidence="1">Protein kinase domain-containing protein</fullName>
    </recommendedName>
</protein>
<dbReference type="AlphaFoldDB" id="A0A453A9V1"/>
<dbReference type="Gene3D" id="3.30.200.20">
    <property type="entry name" value="Phosphorylase Kinase, domain 1"/>
    <property type="match status" value="1"/>
</dbReference>
<accession>A0A453A9V1</accession>
<sequence>MALWTGLGQAATVAQLVGADVGGLISMIVQAALTARQNRSECEQLARRALMIAQLLPHVQEPEAAQPLAGLGDTLRDAHELVVSCQGRSAAYQFIMAGRTAEKFREVQSKIDSYLILFPVISHIGITRRLERIYNVLVPDDSTRGGSGKVYMGRLYDGRAVAIKSLNNSQSQYLEEFCTELDILSRLRHKHIISLLGSCVTVSKPKRLLATPQKKKKQLQRFIVYEYMENGTLFDQMHSDHGPSTMSPVTGSWKMRIAVLLGVSRAIEHLHCHANPPIIHRDIKSANILFDANWVPRVSDFGLSVVWDIASEESELKVDRVVGTFGYFAPEYAFYGLLKPASDVYSLGVVMLEVLTGKSAYSFFMNDGTNVPLTDFALPIIEVGNIEELLDRRPVPEPTPWQLQAMKRVAQIACCCGKLDAKDRPAISDIVANLEMAYELICRDEHGSVDEPCLWPFVEQVDLPSDSPHSRSSSWGAHYSLCGLLIRNLRCWRRGV</sequence>
<dbReference type="InterPro" id="IPR059179">
    <property type="entry name" value="MLKL-like_MCAfunc"/>
</dbReference>
<evidence type="ECO:0000259" key="1">
    <source>
        <dbReference type="PROSITE" id="PS50011"/>
    </source>
</evidence>
<reference evidence="2" key="3">
    <citation type="journal article" date="2017" name="Nature">
        <title>Genome sequence of the progenitor of the wheat D genome Aegilops tauschii.</title>
        <authorList>
            <person name="Luo M.C."/>
            <person name="Gu Y.Q."/>
            <person name="Puiu D."/>
            <person name="Wang H."/>
            <person name="Twardziok S.O."/>
            <person name="Deal K.R."/>
            <person name="Huo N."/>
            <person name="Zhu T."/>
            <person name="Wang L."/>
            <person name="Wang Y."/>
            <person name="McGuire P.E."/>
            <person name="Liu S."/>
            <person name="Long H."/>
            <person name="Ramasamy R.K."/>
            <person name="Rodriguez J.C."/>
            <person name="Van S.L."/>
            <person name="Yuan L."/>
            <person name="Wang Z."/>
            <person name="Xia Z."/>
            <person name="Xiao L."/>
            <person name="Anderson O.D."/>
            <person name="Ouyang S."/>
            <person name="Liang Y."/>
            <person name="Zimin A.V."/>
            <person name="Pertea G."/>
            <person name="Qi P."/>
            <person name="Bennetzen J.L."/>
            <person name="Dai X."/>
            <person name="Dawson M.W."/>
            <person name="Muller H.G."/>
            <person name="Kugler K."/>
            <person name="Rivarola-Duarte L."/>
            <person name="Spannagl M."/>
            <person name="Mayer K.F.X."/>
            <person name="Lu F.H."/>
            <person name="Bevan M.W."/>
            <person name="Leroy P."/>
            <person name="Li P."/>
            <person name="You F.M."/>
            <person name="Sun Q."/>
            <person name="Liu Z."/>
            <person name="Lyons E."/>
            <person name="Wicker T."/>
            <person name="Salzberg S.L."/>
            <person name="Devos K.M."/>
            <person name="Dvorak J."/>
        </authorList>
    </citation>
    <scope>NUCLEOTIDE SEQUENCE [LARGE SCALE GENOMIC DNA]</scope>
    <source>
        <strain evidence="2">cv. AL8/78</strain>
    </source>
</reference>
<dbReference type="GO" id="GO:0007166">
    <property type="term" value="P:cell surface receptor signaling pathway"/>
    <property type="evidence" value="ECO:0007669"/>
    <property type="project" value="InterPro"/>
</dbReference>
<dbReference type="Gramene" id="AET2Gv20045400.9">
    <property type="protein sequence ID" value="AET2Gv20045400.9"/>
    <property type="gene ID" value="AET2Gv20045400"/>
</dbReference>